<dbReference type="InterPro" id="IPR020003">
    <property type="entry name" value="ATPase_a/bsu_AS"/>
</dbReference>
<reference evidence="10 11" key="1">
    <citation type="journal article" date="1992" name="Lakartidningen">
        <title>[Penicillin V and not amoxicillin is the first choice preparation in acute otitis].</title>
        <authorList>
            <person name="Kamme C."/>
            <person name="Lundgren K."/>
            <person name="Prellner K."/>
        </authorList>
    </citation>
    <scope>NUCLEOTIDE SEQUENCE [LARGE SCALE GENOMIC DNA]</scope>
    <source>
        <strain evidence="10 11">W1</strain>
    </source>
</reference>
<dbReference type="Proteomes" id="UP000325116">
    <property type="component" value="Unassembled WGS sequence"/>
</dbReference>
<evidence type="ECO:0000256" key="4">
    <source>
        <dbReference type="ARBA" id="ARBA00022741"/>
    </source>
</evidence>
<dbReference type="InterPro" id="IPR003593">
    <property type="entry name" value="AAA+_ATPase"/>
</dbReference>
<dbReference type="InterPro" id="IPR050053">
    <property type="entry name" value="ATPase_alpha/beta_chains"/>
</dbReference>
<dbReference type="GO" id="GO:0030254">
    <property type="term" value="P:protein secretion by the type III secretion system"/>
    <property type="evidence" value="ECO:0007669"/>
    <property type="project" value="InterPro"/>
</dbReference>
<evidence type="ECO:0000313" key="10">
    <source>
        <dbReference type="EMBL" id="TXJ13365.1"/>
    </source>
</evidence>
<proteinExistence type="predicted"/>
<evidence type="ECO:0000259" key="9">
    <source>
        <dbReference type="SMART" id="SM00382"/>
    </source>
</evidence>
<evidence type="ECO:0000313" key="11">
    <source>
        <dbReference type="Proteomes" id="UP000325116"/>
    </source>
</evidence>
<dbReference type="PANTHER" id="PTHR15184">
    <property type="entry name" value="ATP SYNTHASE"/>
    <property type="match status" value="1"/>
</dbReference>
<name>A0A5C8CK77_9SPIR</name>
<dbReference type="AlphaFoldDB" id="A0A5C8CK77"/>
<gene>
    <name evidence="10" type="ORF">EPJ80_01045</name>
</gene>
<evidence type="ECO:0000256" key="8">
    <source>
        <dbReference type="ARBA" id="ARBA00034006"/>
    </source>
</evidence>
<accession>A0A5C8CK77</accession>
<dbReference type="PANTHER" id="PTHR15184:SF9">
    <property type="entry name" value="SPI-1 TYPE 3 SECRETION SYSTEM ATPASE"/>
    <property type="match status" value="1"/>
</dbReference>
<protein>
    <submittedName>
        <fullName evidence="10">FliI/YscN family ATPase</fullName>
    </submittedName>
</protein>
<dbReference type="SMART" id="SM00382">
    <property type="entry name" value="AAA"/>
    <property type="match status" value="1"/>
</dbReference>
<dbReference type="GO" id="GO:0046933">
    <property type="term" value="F:proton-transporting ATP synthase activity, rotational mechanism"/>
    <property type="evidence" value="ECO:0007669"/>
    <property type="project" value="TreeGrafter"/>
</dbReference>
<organism evidence="10 11">
    <name type="scientific">Brachyspira aalborgi</name>
    <dbReference type="NCBI Taxonomy" id="29522"/>
    <lineage>
        <taxon>Bacteria</taxon>
        <taxon>Pseudomonadati</taxon>
        <taxon>Spirochaetota</taxon>
        <taxon>Spirochaetia</taxon>
        <taxon>Brachyspirales</taxon>
        <taxon>Brachyspiraceae</taxon>
        <taxon>Brachyspira</taxon>
    </lineage>
</organism>
<sequence>MLKKQSRESIIKIQNTFNKYKEVVDDVALLKFCGKVKEITGSLIISEGPFAKLGDICRIYKSDKTYIDCEVIGFRNQDVLISAYGSVNGITFGNMVYSFDKPLSIMCSDKLLGNILDGMGKPLNGCVHKFYETPISIHHRAVNPLNRPRIKEHIQTGVRAIDGLLTVGKGQRMGIMSGTGVGKSTLLSMIARNTNADVNVIALIGERRREVLDFIERDLGEEGLKKSVIIVATSDDAPLLRVRAAYTATTIAEYFRDKGKDVMFMMDSVTRFALAQREIGLSRGEPPTTRGYTPSVFSELAQLLERTGTSKKGTITAFYNVLVEGDDLDEPITDAVRGIIDGHIVLSRDLANRGHYPAIDINKSISRIMNEVVSDMHKKSAKEFLKMSADYNEVKELIMIGGYAKGSMPEVDKAIEYKPAMDKYLQQDIYEISSFADSKESLLSMFYSREEIENDLLESGDIKIENENSKISDNVQYVGDNLLNDNLVIL</sequence>
<evidence type="ECO:0000256" key="3">
    <source>
        <dbReference type="ARBA" id="ARBA00022490"/>
    </source>
</evidence>
<comment type="subcellular location">
    <subcellularLocation>
        <location evidence="1">Cytoplasm</location>
    </subcellularLocation>
</comment>
<keyword evidence="7" id="KW-1278">Translocase</keyword>
<dbReference type="Gene3D" id="3.40.50.12240">
    <property type="match status" value="1"/>
</dbReference>
<dbReference type="InterPro" id="IPR027417">
    <property type="entry name" value="P-loop_NTPase"/>
</dbReference>
<dbReference type="PROSITE" id="PS00152">
    <property type="entry name" value="ATPASE_ALPHA_BETA"/>
    <property type="match status" value="1"/>
</dbReference>
<keyword evidence="6" id="KW-0653">Protein transport</keyword>
<comment type="catalytic activity">
    <reaction evidence="8">
        <text>ATP + H2O + cellular proteinSide 1 = ADP + phosphate + cellular proteinSide 2.</text>
        <dbReference type="EC" id="7.4.2.8"/>
    </reaction>
</comment>
<dbReference type="InterPro" id="IPR040627">
    <property type="entry name" value="T3SS_ATPase_C"/>
</dbReference>
<dbReference type="NCBIfam" id="TIGR01026">
    <property type="entry name" value="fliI_yscN"/>
    <property type="match status" value="1"/>
</dbReference>
<comment type="caution">
    <text evidence="10">The sequence shown here is derived from an EMBL/GenBank/DDBJ whole genome shotgun (WGS) entry which is preliminary data.</text>
</comment>
<dbReference type="Pfam" id="PF18269">
    <property type="entry name" value="T3SS_ATPase_C"/>
    <property type="match status" value="1"/>
</dbReference>
<evidence type="ECO:0000256" key="7">
    <source>
        <dbReference type="ARBA" id="ARBA00022967"/>
    </source>
</evidence>
<dbReference type="FunFam" id="3.40.50.12240:FF:000002">
    <property type="entry name" value="Flagellum-specific ATP synthase FliI"/>
    <property type="match status" value="1"/>
</dbReference>
<dbReference type="InterPro" id="IPR005714">
    <property type="entry name" value="ATPase_T3SS_FliI/YscN"/>
</dbReference>
<evidence type="ECO:0000256" key="2">
    <source>
        <dbReference type="ARBA" id="ARBA00022448"/>
    </source>
</evidence>
<evidence type="ECO:0000256" key="5">
    <source>
        <dbReference type="ARBA" id="ARBA00022840"/>
    </source>
</evidence>
<dbReference type="RefSeq" id="WP_147757551.1">
    <property type="nucleotide sequence ID" value="NZ_SAXT01000001.1"/>
</dbReference>
<dbReference type="Pfam" id="PF00006">
    <property type="entry name" value="ATP-synt_ab"/>
    <property type="match status" value="1"/>
</dbReference>
<dbReference type="GO" id="GO:0016887">
    <property type="term" value="F:ATP hydrolysis activity"/>
    <property type="evidence" value="ECO:0007669"/>
    <property type="project" value="InterPro"/>
</dbReference>
<dbReference type="GO" id="GO:0030257">
    <property type="term" value="C:type III protein secretion system complex"/>
    <property type="evidence" value="ECO:0007669"/>
    <property type="project" value="InterPro"/>
</dbReference>
<dbReference type="SUPFAM" id="SSF52540">
    <property type="entry name" value="P-loop containing nucleoside triphosphate hydrolases"/>
    <property type="match status" value="1"/>
</dbReference>
<evidence type="ECO:0000256" key="6">
    <source>
        <dbReference type="ARBA" id="ARBA00022927"/>
    </source>
</evidence>
<dbReference type="GO" id="GO:0008564">
    <property type="term" value="F:protein-exporting ATPase activity"/>
    <property type="evidence" value="ECO:0007669"/>
    <property type="project" value="UniProtKB-EC"/>
</dbReference>
<keyword evidence="2" id="KW-0813">Transport</keyword>
<feature type="domain" description="AAA+ ATPase" evidence="9">
    <location>
        <begin position="169"/>
        <end position="350"/>
    </location>
</feature>
<dbReference type="GO" id="GO:0005737">
    <property type="term" value="C:cytoplasm"/>
    <property type="evidence" value="ECO:0007669"/>
    <property type="project" value="UniProtKB-SubCell"/>
</dbReference>
<evidence type="ECO:0000256" key="1">
    <source>
        <dbReference type="ARBA" id="ARBA00004496"/>
    </source>
</evidence>
<dbReference type="EMBL" id="SAXT01000001">
    <property type="protein sequence ID" value="TXJ13365.1"/>
    <property type="molecule type" value="Genomic_DNA"/>
</dbReference>
<keyword evidence="3" id="KW-0963">Cytoplasm</keyword>
<keyword evidence="4" id="KW-0547">Nucleotide-binding</keyword>
<dbReference type="GO" id="GO:0005524">
    <property type="term" value="F:ATP binding"/>
    <property type="evidence" value="ECO:0007669"/>
    <property type="project" value="UniProtKB-KW"/>
</dbReference>
<dbReference type="InterPro" id="IPR000194">
    <property type="entry name" value="ATPase_F1/V1/A1_a/bsu_nucl-bd"/>
</dbReference>
<keyword evidence="5" id="KW-0067">ATP-binding</keyword>
<dbReference type="CDD" id="cd01136">
    <property type="entry name" value="ATPase_flagellum-secretory_path_III"/>
    <property type="match status" value="1"/>
</dbReference>